<dbReference type="PRINTS" id="PR00111">
    <property type="entry name" value="ABHYDROLASE"/>
</dbReference>
<feature type="domain" description="Peptidase S33 tripeptidyl aminopeptidase-like C-terminal" evidence="3">
    <location>
        <begin position="198"/>
        <end position="259"/>
    </location>
</feature>
<comment type="caution">
    <text evidence="4">The sequence shown here is derived from an EMBL/GenBank/DDBJ whole genome shotgun (WGS) entry which is preliminary data.</text>
</comment>
<accession>A0ABV7EPT4</accession>
<keyword evidence="5" id="KW-1185">Reference proteome</keyword>
<proteinExistence type="predicted"/>
<reference evidence="5" key="1">
    <citation type="journal article" date="2019" name="Int. J. Syst. Evol. Microbiol.">
        <title>The Global Catalogue of Microorganisms (GCM) 10K type strain sequencing project: providing services to taxonomists for standard genome sequencing and annotation.</title>
        <authorList>
            <consortium name="The Broad Institute Genomics Platform"/>
            <consortium name="The Broad Institute Genome Sequencing Center for Infectious Disease"/>
            <person name="Wu L."/>
            <person name="Ma J."/>
        </authorList>
    </citation>
    <scope>NUCLEOTIDE SEQUENCE [LARGE SCALE GENOMIC DNA]</scope>
    <source>
        <strain evidence="5">KCTC 52640</strain>
    </source>
</reference>
<gene>
    <name evidence="4" type="ORF">ACFOSU_08580</name>
</gene>
<evidence type="ECO:0000256" key="1">
    <source>
        <dbReference type="ARBA" id="ARBA00022801"/>
    </source>
</evidence>
<dbReference type="PANTHER" id="PTHR43798">
    <property type="entry name" value="MONOACYLGLYCEROL LIPASE"/>
    <property type="match status" value="1"/>
</dbReference>
<evidence type="ECO:0000313" key="5">
    <source>
        <dbReference type="Proteomes" id="UP001595462"/>
    </source>
</evidence>
<evidence type="ECO:0000259" key="2">
    <source>
        <dbReference type="Pfam" id="PF00561"/>
    </source>
</evidence>
<name>A0ABV7EPT4_9GAMM</name>
<evidence type="ECO:0000259" key="3">
    <source>
        <dbReference type="Pfam" id="PF08386"/>
    </source>
</evidence>
<dbReference type="PANTHER" id="PTHR43798:SF31">
    <property type="entry name" value="AB HYDROLASE SUPERFAMILY PROTEIN YCLE"/>
    <property type="match status" value="1"/>
</dbReference>
<dbReference type="Gene3D" id="3.40.50.1820">
    <property type="entry name" value="alpha/beta hydrolase"/>
    <property type="match status" value="1"/>
</dbReference>
<protein>
    <submittedName>
        <fullName evidence="4">Alpha/beta fold hydrolase</fullName>
    </submittedName>
</protein>
<dbReference type="Pfam" id="PF08386">
    <property type="entry name" value="Abhydrolase_4"/>
    <property type="match status" value="1"/>
</dbReference>
<dbReference type="GO" id="GO:0016787">
    <property type="term" value="F:hydrolase activity"/>
    <property type="evidence" value="ECO:0007669"/>
    <property type="project" value="UniProtKB-KW"/>
</dbReference>
<dbReference type="EMBL" id="JBHRSS010000003">
    <property type="protein sequence ID" value="MFC3103946.1"/>
    <property type="molecule type" value="Genomic_DNA"/>
</dbReference>
<dbReference type="InterPro" id="IPR013595">
    <property type="entry name" value="Pept_S33_TAP-like_C"/>
</dbReference>
<dbReference type="InterPro" id="IPR050266">
    <property type="entry name" value="AB_hydrolase_sf"/>
</dbReference>
<organism evidence="4 5">
    <name type="scientific">Salinisphaera aquimarina</name>
    <dbReference type="NCBI Taxonomy" id="2094031"/>
    <lineage>
        <taxon>Bacteria</taxon>
        <taxon>Pseudomonadati</taxon>
        <taxon>Pseudomonadota</taxon>
        <taxon>Gammaproteobacteria</taxon>
        <taxon>Salinisphaerales</taxon>
        <taxon>Salinisphaeraceae</taxon>
        <taxon>Salinisphaera</taxon>
    </lineage>
</organism>
<dbReference type="InterPro" id="IPR000073">
    <property type="entry name" value="AB_hydrolase_1"/>
</dbReference>
<feature type="domain" description="AB hydrolase-1" evidence="2">
    <location>
        <begin position="21"/>
        <end position="148"/>
    </location>
</feature>
<dbReference type="Pfam" id="PF00561">
    <property type="entry name" value="Abhydrolase_1"/>
    <property type="match status" value="1"/>
</dbReference>
<keyword evidence="1 4" id="KW-0378">Hydrolase</keyword>
<dbReference type="RefSeq" id="WP_380688458.1">
    <property type="nucleotide sequence ID" value="NZ_JBHRSS010000003.1"/>
</dbReference>
<evidence type="ECO:0000313" key="4">
    <source>
        <dbReference type="EMBL" id="MFC3103946.1"/>
    </source>
</evidence>
<dbReference type="Proteomes" id="UP001595462">
    <property type="component" value="Unassembled WGS sequence"/>
</dbReference>
<dbReference type="SUPFAM" id="SSF53474">
    <property type="entry name" value="alpha/beta-Hydrolases"/>
    <property type="match status" value="1"/>
</dbReference>
<dbReference type="InterPro" id="IPR029058">
    <property type="entry name" value="AB_hydrolase_fold"/>
</dbReference>
<sequence length="263" mass="28801">MPHIDVNGQRLFYTDSGGDKPVLLFSHGLHMDHEMFAPQIERLRADYRCIAWDERGHGATGAAMAEFSYYDSAADAAGLLEALGVDSAVWVGMSQGGYLSLRAALTYPDKIRALVLIDTQARPEPAERIDTHQKTLAAWREHGLTDAMADNTALRILGEGFADTDAWKAKWRQFTADNVYFLYNALDTRDDVSDRLGEIDVPALVIHGEADRAITLERAQDMAARLTQSELVVIEGAGHAANLTHPDAVNPPLVAFLAKITTG</sequence>